<dbReference type="Pfam" id="PF08605">
    <property type="entry name" value="Rad9_Rad53_bind"/>
    <property type="match status" value="1"/>
</dbReference>
<keyword evidence="2" id="KW-0227">DNA damage</keyword>
<feature type="compositionally biased region" description="Polar residues" evidence="4">
    <location>
        <begin position="48"/>
        <end position="68"/>
    </location>
</feature>
<gene>
    <name evidence="6" type="ORF">Amon01_000030300</name>
</gene>
<feature type="compositionally biased region" description="Polar residues" evidence="4">
    <location>
        <begin position="856"/>
        <end position="866"/>
    </location>
</feature>
<evidence type="ECO:0000256" key="2">
    <source>
        <dbReference type="ARBA" id="ARBA00022763"/>
    </source>
</evidence>
<dbReference type="InterPro" id="IPR013914">
    <property type="entry name" value="Rad9_Rad53-bd_dom_fun"/>
</dbReference>
<feature type="region of interest" description="Disordered" evidence="4">
    <location>
        <begin position="1429"/>
        <end position="1455"/>
    </location>
</feature>
<feature type="region of interest" description="Disordered" evidence="4">
    <location>
        <begin position="233"/>
        <end position="252"/>
    </location>
</feature>
<name>A0A9W6YSD3_AMBMO</name>
<evidence type="ECO:0000313" key="7">
    <source>
        <dbReference type="Proteomes" id="UP001165063"/>
    </source>
</evidence>
<dbReference type="Proteomes" id="UP001165063">
    <property type="component" value="Unassembled WGS sequence"/>
</dbReference>
<feature type="compositionally biased region" description="Polar residues" evidence="4">
    <location>
        <begin position="739"/>
        <end position="749"/>
    </location>
</feature>
<dbReference type="OrthoDB" id="129353at2759"/>
<feature type="region of interest" description="Disordered" evidence="4">
    <location>
        <begin position="668"/>
        <end position="866"/>
    </location>
</feature>
<dbReference type="SMART" id="SM00292">
    <property type="entry name" value="BRCT"/>
    <property type="match status" value="1"/>
</dbReference>
<keyword evidence="3" id="KW-0539">Nucleus</keyword>
<comment type="caution">
    <text evidence="6">The sequence shown here is derived from an EMBL/GenBank/DDBJ whole genome shotgun (WGS) entry which is preliminary data.</text>
</comment>
<dbReference type="InterPro" id="IPR047252">
    <property type="entry name" value="TP53BP1-like"/>
</dbReference>
<feature type="region of interest" description="Disordered" evidence="4">
    <location>
        <begin position="1"/>
        <end position="35"/>
    </location>
</feature>
<feature type="compositionally biased region" description="Basic and acidic residues" evidence="4">
    <location>
        <begin position="668"/>
        <end position="682"/>
    </location>
</feature>
<dbReference type="PANTHER" id="PTHR15321:SF3">
    <property type="entry name" value="TP53-BINDING PROTEIN 1"/>
    <property type="match status" value="1"/>
</dbReference>
<dbReference type="GO" id="GO:0042393">
    <property type="term" value="F:histone binding"/>
    <property type="evidence" value="ECO:0007669"/>
    <property type="project" value="TreeGrafter"/>
</dbReference>
<dbReference type="PANTHER" id="PTHR15321">
    <property type="entry name" value="TUMOR SUPPRESSOR P53-BINDING PROTEIN 1"/>
    <property type="match status" value="1"/>
</dbReference>
<feature type="compositionally biased region" description="Polar residues" evidence="4">
    <location>
        <begin position="459"/>
        <end position="473"/>
    </location>
</feature>
<dbReference type="EMBL" id="BSXU01000088">
    <property type="protein sequence ID" value="GMG19228.1"/>
    <property type="molecule type" value="Genomic_DNA"/>
</dbReference>
<proteinExistence type="predicted"/>
<feature type="region of interest" description="Disordered" evidence="4">
    <location>
        <begin position="375"/>
        <end position="479"/>
    </location>
</feature>
<sequence length="1478" mass="164108">MSDSNSQPTQPISSSRSQESASTNTSEFKTDFPYLSDTLDQHYKKPSLTMSEYSRQKFTNDIQSYTNNRDNDKNDSNYNGGDTQVITSQAASSNRSSKHQYVFSTPRQTTGTALDHFPNPFDETPPEEEPNSAIKDTYDITSPSASKGSKSASVPTFENSADVFKGMREANENVEVFEYDTENGIVLDEQEEEQEEPSYEESLTVNLNLNGRRAHNSLNILKGFMEDKSEEFTQGDTDLGNADITGPTQEDGKVNERVNKLLREKYKLNNTQPLEETGESQFHFNKEPDTLSINTFPEDTQPINTIETQKNDDEADITRTQDISTASQQLQVPGTIEKAELEIENTSLHSSSPLKAKVIRKSILHKSGALIEDAKLPPDVINSDDDDEEGDRTTQQSNASVVVSSQRDADTKSVRGLSVGNSRAASSLGHDSKNSGKKSTISSLKTSSDPRSVNVSSSLPSKQGTQEITSGDLTSELGYQGPDAEEISEEVENIDGLEVLDTYVIPDSVPKIKMTNLSTQPINEEASIIIENPVEEAAETTKDVAINDTADVEMIEESTNVDDDDEDADIGLGDNQEESLIVNRRILKGNTQVIASQDDIVQHANTYKVRSQLPRIDDDSISLSQIAAASQFSQTDFSKDNPIPLGIKINPNLPNRLRARSFHVSTVDESKEEILSDASRDSTDDESTDVSKSVANTSNVDDNADRFLFKSPTKKSTPKRTTGNVSGSPLKYLHRTENAESTVEETGTAKTKKRLRLVADETDSPNIADTSRPKKHKKNDKADDHIFDFVSNDMEVPSRISPGKKRKCSSGTIFSLPAPDFKKGNSKRKTLSSSPLKSLRSSPSKPAGEELPIESSIITEDNDSTAYSEEATTTNVLPSDLNDDKLQEPNATVYRVDESKYEFKESDIQDKFAIYLTPANRGKIPGRIIGCRYIAKGSVHSEMQVLVTGDNFEDWAKVNQVFAPLAIKIGDTVGINGETRTKYQVTGLQKSPTGTNPFSKEVTCIRGYSFVYLKKLKKGVIKNGAEEKKVAIDKLVLPSDIARQFKFTIFNDDVLFAKYKSIWFNRLKATDSDDENSDDDESGQEHLDQEAERLQTVSSFYASSMTTPTPTQTSRRASSKSFTMTHSTIKRSSKEAFKGCLFLFTSSDAETSKLNNICTYINQHGGTAVQDKGCEDFIELVKTTKQDNNSSNSTAKDNNYRYTIQAKDESQFSKFSFVALISSEPRRTMKYFQFLALGWPILSTDFIEDCIDLPNQKLLKCWRSGLLFKYLLATGKSGLRSQNVYEFMDRFIKSSLETENFNGSGIIIEQQQQQQHQHPTMNLITQIGHQQPLFENHSIIVYNGTKSKVPTQDLLLLLNLLGFYGIALLDKNEIKTNSLDNHVGLLHGSLERDESIPVYFFVGTGLGKAQAVRMVHHVFDNDDKLKLKGSGSGKVKGKGGRSSRGKNRSGSDGGPRDRVRYVDWEWLVQCLINNRETL</sequence>
<dbReference type="InterPro" id="IPR036420">
    <property type="entry name" value="BRCT_dom_sf"/>
</dbReference>
<evidence type="ECO:0000313" key="6">
    <source>
        <dbReference type="EMBL" id="GMG19228.1"/>
    </source>
</evidence>
<feature type="region of interest" description="Disordered" evidence="4">
    <location>
        <begin position="1103"/>
        <end position="1125"/>
    </location>
</feature>
<feature type="compositionally biased region" description="Basic residues" evidence="4">
    <location>
        <begin position="1435"/>
        <end position="1447"/>
    </location>
</feature>
<feature type="compositionally biased region" description="Polar residues" evidence="4">
    <location>
        <begin position="1"/>
        <end position="27"/>
    </location>
</feature>
<dbReference type="GO" id="GO:0005634">
    <property type="term" value="C:nucleus"/>
    <property type="evidence" value="ECO:0007669"/>
    <property type="project" value="UniProtKB-SubCell"/>
</dbReference>
<comment type="subcellular location">
    <subcellularLocation>
        <location evidence="1">Nucleus</location>
    </subcellularLocation>
</comment>
<dbReference type="GO" id="GO:0000077">
    <property type="term" value="P:DNA damage checkpoint signaling"/>
    <property type="evidence" value="ECO:0007669"/>
    <property type="project" value="TreeGrafter"/>
</dbReference>
<feature type="compositionally biased region" description="Low complexity" evidence="4">
    <location>
        <begin position="142"/>
        <end position="153"/>
    </location>
</feature>
<evidence type="ECO:0000256" key="1">
    <source>
        <dbReference type="ARBA" id="ARBA00004123"/>
    </source>
</evidence>
<evidence type="ECO:0000259" key="5">
    <source>
        <dbReference type="PROSITE" id="PS50172"/>
    </source>
</evidence>
<feature type="compositionally biased region" description="Low complexity" evidence="4">
    <location>
        <begin position="831"/>
        <end position="846"/>
    </location>
</feature>
<feature type="compositionally biased region" description="Polar residues" evidence="4">
    <location>
        <begin position="690"/>
        <end position="701"/>
    </location>
</feature>
<dbReference type="SUPFAM" id="SSF52113">
    <property type="entry name" value="BRCT domain"/>
    <property type="match status" value="1"/>
</dbReference>
<dbReference type="InterPro" id="IPR047249">
    <property type="entry name" value="BRCT_p53bp1-like_rpt1"/>
</dbReference>
<reference evidence="6" key="1">
    <citation type="submission" date="2023-04" db="EMBL/GenBank/DDBJ databases">
        <title>Ambrosiozyma monospora NBRC 1965.</title>
        <authorList>
            <person name="Ichikawa N."/>
            <person name="Sato H."/>
            <person name="Tonouchi N."/>
        </authorList>
    </citation>
    <scope>NUCLEOTIDE SEQUENCE</scope>
    <source>
        <strain evidence="6">NBRC 1965</strain>
    </source>
</reference>
<evidence type="ECO:0000256" key="3">
    <source>
        <dbReference type="ARBA" id="ARBA00023242"/>
    </source>
</evidence>
<organism evidence="6 7">
    <name type="scientific">Ambrosiozyma monospora</name>
    <name type="common">Yeast</name>
    <name type="synonym">Endomycopsis monosporus</name>
    <dbReference type="NCBI Taxonomy" id="43982"/>
    <lineage>
        <taxon>Eukaryota</taxon>
        <taxon>Fungi</taxon>
        <taxon>Dikarya</taxon>
        <taxon>Ascomycota</taxon>
        <taxon>Saccharomycotina</taxon>
        <taxon>Pichiomycetes</taxon>
        <taxon>Pichiales</taxon>
        <taxon>Pichiaceae</taxon>
        <taxon>Ambrosiozyma</taxon>
    </lineage>
</organism>
<accession>A0A9W6YSD3</accession>
<dbReference type="CDD" id="cd17745">
    <property type="entry name" value="BRCT_p53bp1_rpt1"/>
    <property type="match status" value="1"/>
</dbReference>
<evidence type="ECO:0000256" key="4">
    <source>
        <dbReference type="SAM" id="MobiDB-lite"/>
    </source>
</evidence>
<dbReference type="InterPro" id="IPR001357">
    <property type="entry name" value="BRCT_dom"/>
</dbReference>
<feature type="compositionally biased region" description="Low complexity" evidence="4">
    <location>
        <begin position="437"/>
        <end position="458"/>
    </location>
</feature>
<feature type="compositionally biased region" description="Low complexity" evidence="4">
    <location>
        <begin position="1103"/>
        <end position="1116"/>
    </location>
</feature>
<feature type="compositionally biased region" description="Polar residues" evidence="4">
    <location>
        <begin position="76"/>
        <end position="95"/>
    </location>
</feature>
<feature type="compositionally biased region" description="Polar residues" evidence="4">
    <location>
        <begin position="102"/>
        <end position="112"/>
    </location>
</feature>
<dbReference type="Gene3D" id="3.40.50.10190">
    <property type="entry name" value="BRCT domain"/>
    <property type="match status" value="1"/>
</dbReference>
<dbReference type="PROSITE" id="PS50172">
    <property type="entry name" value="BRCT"/>
    <property type="match status" value="1"/>
</dbReference>
<protein>
    <submittedName>
        <fullName evidence="6">Unnamed protein product</fullName>
    </submittedName>
</protein>
<dbReference type="GO" id="GO:0045944">
    <property type="term" value="P:positive regulation of transcription by RNA polymerase II"/>
    <property type="evidence" value="ECO:0007669"/>
    <property type="project" value="TreeGrafter"/>
</dbReference>
<keyword evidence="7" id="KW-1185">Reference proteome</keyword>
<feature type="domain" description="BRCT" evidence="5">
    <location>
        <begin position="1132"/>
        <end position="1251"/>
    </location>
</feature>
<feature type="region of interest" description="Disordered" evidence="4">
    <location>
        <begin position="47"/>
        <end position="154"/>
    </location>
</feature>